<reference evidence="13" key="1">
    <citation type="journal article" date="2016" name="Nat. Genet.">
        <title>The genome sequences of Arachis duranensis and Arachis ipaensis, the diploid ancestors of cultivated peanut.</title>
        <authorList>
            <person name="Bertioli D.J."/>
            <person name="Cannon S.B."/>
            <person name="Froenicke L."/>
            <person name="Huang G."/>
            <person name="Farmer A.D."/>
            <person name="Cannon E.K."/>
            <person name="Liu X."/>
            <person name="Gao D."/>
            <person name="Clevenger J."/>
            <person name="Dash S."/>
            <person name="Ren L."/>
            <person name="Moretzsohn M.C."/>
            <person name="Shirasawa K."/>
            <person name="Huang W."/>
            <person name="Vidigal B."/>
            <person name="Abernathy B."/>
            <person name="Chu Y."/>
            <person name="Niederhuth C.E."/>
            <person name="Umale P."/>
            <person name="Araujo A.C."/>
            <person name="Kozik A."/>
            <person name="Kim K.D."/>
            <person name="Burow M.D."/>
            <person name="Varshney R.K."/>
            <person name="Wang X."/>
            <person name="Zhang X."/>
            <person name="Barkley N."/>
            <person name="Guimaraes P.M."/>
            <person name="Isobe S."/>
            <person name="Guo B."/>
            <person name="Liao B."/>
            <person name="Stalker H.T."/>
            <person name="Schmitz R.J."/>
            <person name="Scheffler B.E."/>
            <person name="Leal-Bertioli S.C."/>
            <person name="Xun X."/>
            <person name="Jackson S.A."/>
            <person name="Michelmore R."/>
            <person name="Ozias-Akins P."/>
        </authorList>
    </citation>
    <scope>NUCLEOTIDE SEQUENCE [LARGE SCALE GENOMIC DNA]</scope>
    <source>
        <strain evidence="13">cv. V14167</strain>
    </source>
</reference>
<keyword evidence="6" id="KW-1015">Disulfide bond</keyword>
<evidence type="ECO:0000256" key="2">
    <source>
        <dbReference type="ARBA" id="ARBA00022475"/>
    </source>
</evidence>
<dbReference type="FunFam" id="2.60.40.420:FF:000010">
    <property type="entry name" value="Early nodulin-like protein 1"/>
    <property type="match status" value="1"/>
</dbReference>
<accession>A0A6P4C4D7</accession>
<organism evidence="13 14">
    <name type="scientific">Arachis duranensis</name>
    <name type="common">Wild peanut</name>
    <dbReference type="NCBI Taxonomy" id="130453"/>
    <lineage>
        <taxon>Eukaryota</taxon>
        <taxon>Viridiplantae</taxon>
        <taxon>Streptophyta</taxon>
        <taxon>Embryophyta</taxon>
        <taxon>Tracheophyta</taxon>
        <taxon>Spermatophyta</taxon>
        <taxon>Magnoliopsida</taxon>
        <taxon>eudicotyledons</taxon>
        <taxon>Gunneridae</taxon>
        <taxon>Pentapetalae</taxon>
        <taxon>rosids</taxon>
        <taxon>fabids</taxon>
        <taxon>Fabales</taxon>
        <taxon>Fabaceae</taxon>
        <taxon>Papilionoideae</taxon>
        <taxon>50 kb inversion clade</taxon>
        <taxon>dalbergioids sensu lato</taxon>
        <taxon>Dalbergieae</taxon>
        <taxon>Pterocarpus clade</taxon>
        <taxon>Arachis</taxon>
    </lineage>
</organism>
<dbReference type="GO" id="GO:0005886">
    <property type="term" value="C:plasma membrane"/>
    <property type="evidence" value="ECO:0007669"/>
    <property type="project" value="UniProtKB-SubCell"/>
</dbReference>
<comment type="similarity">
    <text evidence="9">Belongs to the early nodulin-like (ENODL) family.</text>
</comment>
<dbReference type="SUPFAM" id="SSF49503">
    <property type="entry name" value="Cupredoxins"/>
    <property type="match status" value="1"/>
</dbReference>
<keyword evidence="2" id="KW-1003">Cell membrane</keyword>
<dbReference type="OrthoDB" id="959565at2759"/>
<sequence>MANLFRSCSLLLSVSLIIILCVQSRVNCTEFEVGGHDGWIVPKSRDNDQMYNQWASQNRFKVDDTLRFKYSKDSVLVVSEEEYESCRSTKPLFFSNNGDTVFKFEHPGVYYFISGVRGHCDKGQKMIVKVLAVHNPKPEPPHSHSPAPAPAFTPASTPAPSPSHHSNAARPIPLLSITNLSLFLILLVPMLFT</sequence>
<dbReference type="InterPro" id="IPR008972">
    <property type="entry name" value="Cupredoxin"/>
</dbReference>
<keyword evidence="7" id="KW-0325">Glycoprotein</keyword>
<dbReference type="CDD" id="cd11019">
    <property type="entry name" value="OsENODL1_like"/>
    <property type="match status" value="1"/>
</dbReference>
<dbReference type="KEGG" id="adu:107468234"/>
<evidence type="ECO:0000256" key="9">
    <source>
        <dbReference type="ARBA" id="ARBA00035011"/>
    </source>
</evidence>
<feature type="compositionally biased region" description="Pro residues" evidence="10">
    <location>
        <begin position="147"/>
        <end position="161"/>
    </location>
</feature>
<evidence type="ECO:0000256" key="11">
    <source>
        <dbReference type="SAM" id="SignalP"/>
    </source>
</evidence>
<feature type="region of interest" description="Disordered" evidence="10">
    <location>
        <begin position="135"/>
        <end position="167"/>
    </location>
</feature>
<keyword evidence="5" id="KW-0472">Membrane</keyword>
<dbReference type="Proteomes" id="UP000515211">
    <property type="component" value="Chromosome 10"/>
</dbReference>
<keyword evidence="8" id="KW-0449">Lipoprotein</keyword>
<feature type="signal peptide" evidence="11">
    <location>
        <begin position="1"/>
        <end position="24"/>
    </location>
</feature>
<evidence type="ECO:0000256" key="6">
    <source>
        <dbReference type="ARBA" id="ARBA00023157"/>
    </source>
</evidence>
<dbReference type="Gene3D" id="2.60.40.420">
    <property type="entry name" value="Cupredoxins - blue copper proteins"/>
    <property type="match status" value="1"/>
</dbReference>
<dbReference type="GO" id="GO:0009055">
    <property type="term" value="F:electron transfer activity"/>
    <property type="evidence" value="ECO:0007669"/>
    <property type="project" value="InterPro"/>
</dbReference>
<evidence type="ECO:0000256" key="5">
    <source>
        <dbReference type="ARBA" id="ARBA00023136"/>
    </source>
</evidence>
<keyword evidence="13" id="KW-1185">Reference proteome</keyword>
<dbReference type="GO" id="GO:0098552">
    <property type="term" value="C:side of membrane"/>
    <property type="evidence" value="ECO:0007669"/>
    <property type="project" value="UniProtKB-KW"/>
</dbReference>
<feature type="domain" description="Phytocyanin" evidence="12">
    <location>
        <begin position="29"/>
        <end position="132"/>
    </location>
</feature>
<dbReference type="InterPro" id="IPR041846">
    <property type="entry name" value="ENL_dom"/>
</dbReference>
<dbReference type="Pfam" id="PF02298">
    <property type="entry name" value="Cu_bind_like"/>
    <property type="match status" value="1"/>
</dbReference>
<dbReference type="RefSeq" id="XP_015942975.1">
    <property type="nucleotide sequence ID" value="XM_016087489.3"/>
</dbReference>
<dbReference type="AlphaFoldDB" id="A0A6P4C4D7"/>
<dbReference type="InterPro" id="IPR039391">
    <property type="entry name" value="Phytocyanin-like"/>
</dbReference>
<evidence type="ECO:0000256" key="8">
    <source>
        <dbReference type="ARBA" id="ARBA00023288"/>
    </source>
</evidence>
<dbReference type="GeneID" id="107468234"/>
<evidence type="ECO:0000256" key="7">
    <source>
        <dbReference type="ARBA" id="ARBA00023180"/>
    </source>
</evidence>
<feature type="chain" id="PRO_5027827182" evidence="11">
    <location>
        <begin position="25"/>
        <end position="193"/>
    </location>
</feature>
<keyword evidence="4 11" id="KW-0732">Signal</keyword>
<reference evidence="14" key="2">
    <citation type="submission" date="2025-08" db="UniProtKB">
        <authorList>
            <consortium name="RefSeq"/>
        </authorList>
    </citation>
    <scope>IDENTIFICATION</scope>
    <source>
        <tissue evidence="14">Whole plant</tissue>
    </source>
</reference>
<keyword evidence="3" id="KW-0336">GPI-anchor</keyword>
<evidence type="ECO:0000256" key="10">
    <source>
        <dbReference type="SAM" id="MobiDB-lite"/>
    </source>
</evidence>
<dbReference type="InterPro" id="IPR003245">
    <property type="entry name" value="Phytocyanin_dom"/>
</dbReference>
<evidence type="ECO:0000313" key="13">
    <source>
        <dbReference type="Proteomes" id="UP000515211"/>
    </source>
</evidence>
<protein>
    <submittedName>
        <fullName evidence="14">Mavicyanin-like</fullName>
    </submittedName>
</protein>
<name>A0A6P4C4D7_ARADU</name>
<dbReference type="PANTHER" id="PTHR33021:SF289">
    <property type="entry name" value="EARLY NODULIN-LIKE PROTEIN 5-RELATED"/>
    <property type="match status" value="1"/>
</dbReference>
<comment type="subcellular location">
    <subcellularLocation>
        <location evidence="1">Cell membrane</location>
        <topology evidence="1">Lipid-anchor</topology>
        <topology evidence="1">GPI-anchor</topology>
    </subcellularLocation>
</comment>
<dbReference type="PROSITE" id="PS51485">
    <property type="entry name" value="PHYTOCYANIN"/>
    <property type="match status" value="1"/>
</dbReference>
<evidence type="ECO:0000256" key="4">
    <source>
        <dbReference type="ARBA" id="ARBA00022729"/>
    </source>
</evidence>
<gene>
    <name evidence="14" type="primary">LOC107468234</name>
</gene>
<evidence type="ECO:0000256" key="1">
    <source>
        <dbReference type="ARBA" id="ARBA00004609"/>
    </source>
</evidence>
<proteinExistence type="inferred from homology"/>
<evidence type="ECO:0000313" key="14">
    <source>
        <dbReference type="RefSeq" id="XP_015942975.1"/>
    </source>
</evidence>
<evidence type="ECO:0000259" key="12">
    <source>
        <dbReference type="PROSITE" id="PS51485"/>
    </source>
</evidence>
<evidence type="ECO:0000256" key="3">
    <source>
        <dbReference type="ARBA" id="ARBA00022622"/>
    </source>
</evidence>
<dbReference type="PANTHER" id="PTHR33021">
    <property type="entry name" value="BLUE COPPER PROTEIN"/>
    <property type="match status" value="1"/>
</dbReference>